<dbReference type="EMBL" id="CP048222">
    <property type="protein sequence ID" value="QHT68591.1"/>
    <property type="molecule type" value="Genomic_DNA"/>
</dbReference>
<sequence length="256" mass="28268">MQKLILFILAGLLYFPAIAQRKFEKTYPLPASRKVNLNFQESSLVKVKAWDKNEVSVQVSVSINNGENDDAFDLKADADNNSLTLETLLMDQENIPRKSFITTRDGARYFVKSPDWNSKEVQELIAIHGEEGISFVGSSIVRDIFIEVSVPRNTDLSVFSKNGDIEIGAIQGPLLANTKNGAVDLSLSGNQKATLELRTRHGEIYTNVAFQQDKASGVENERNDKWNVVSGTLNGGGTLISLESKNGSIYLRKASQ</sequence>
<dbReference type="AlphaFoldDB" id="A0A6C0GKI8"/>
<protein>
    <submittedName>
        <fullName evidence="1">DUF4097 domain-containing protein</fullName>
    </submittedName>
</protein>
<reference evidence="1 2" key="1">
    <citation type="submission" date="2020-01" db="EMBL/GenBank/DDBJ databases">
        <authorList>
            <person name="Kim M.K."/>
        </authorList>
    </citation>
    <scope>NUCLEOTIDE SEQUENCE [LARGE SCALE GENOMIC DNA]</scope>
    <source>
        <strain evidence="1 2">172606-1</strain>
    </source>
</reference>
<organism evidence="1 2">
    <name type="scientific">Rhodocytophaga rosea</name>
    <dbReference type="NCBI Taxonomy" id="2704465"/>
    <lineage>
        <taxon>Bacteria</taxon>
        <taxon>Pseudomonadati</taxon>
        <taxon>Bacteroidota</taxon>
        <taxon>Cytophagia</taxon>
        <taxon>Cytophagales</taxon>
        <taxon>Rhodocytophagaceae</taxon>
        <taxon>Rhodocytophaga</taxon>
    </lineage>
</organism>
<dbReference type="RefSeq" id="WP_162444602.1">
    <property type="nucleotide sequence ID" value="NZ_CP048222.1"/>
</dbReference>
<keyword evidence="2" id="KW-1185">Reference proteome</keyword>
<name>A0A6C0GKI8_9BACT</name>
<dbReference type="KEGG" id="rhoz:GXP67_19045"/>
<evidence type="ECO:0000313" key="2">
    <source>
        <dbReference type="Proteomes" id="UP000480178"/>
    </source>
</evidence>
<accession>A0A6C0GKI8</accession>
<proteinExistence type="predicted"/>
<gene>
    <name evidence="1" type="ORF">GXP67_19045</name>
</gene>
<dbReference type="Proteomes" id="UP000480178">
    <property type="component" value="Chromosome"/>
</dbReference>
<evidence type="ECO:0000313" key="1">
    <source>
        <dbReference type="EMBL" id="QHT68591.1"/>
    </source>
</evidence>